<organism evidence="2 3">
    <name type="scientific">Nitrosomonas nitrosa</name>
    <dbReference type="NCBI Taxonomy" id="52442"/>
    <lineage>
        <taxon>Bacteria</taxon>
        <taxon>Pseudomonadati</taxon>
        <taxon>Pseudomonadota</taxon>
        <taxon>Betaproteobacteria</taxon>
        <taxon>Nitrosomonadales</taxon>
        <taxon>Nitrosomonadaceae</taxon>
        <taxon>Nitrosomonas</taxon>
    </lineage>
</organism>
<name>A0A1I4RCB0_9PROT</name>
<dbReference type="InterPro" id="IPR013321">
    <property type="entry name" value="Arc_rbn_hlx_hlx"/>
</dbReference>
<dbReference type="GO" id="GO:0006355">
    <property type="term" value="P:regulation of DNA-templated transcription"/>
    <property type="evidence" value="ECO:0007669"/>
    <property type="project" value="InterPro"/>
</dbReference>
<dbReference type="EMBL" id="FOUF01000018">
    <property type="protein sequence ID" value="SFM49600.1"/>
    <property type="molecule type" value="Genomic_DNA"/>
</dbReference>
<proteinExistence type="predicted"/>
<dbReference type="Pfam" id="PF01402">
    <property type="entry name" value="RHH_1"/>
    <property type="match status" value="1"/>
</dbReference>
<accession>A0A1I4RCB0</accession>
<evidence type="ECO:0000259" key="1">
    <source>
        <dbReference type="Pfam" id="PF01402"/>
    </source>
</evidence>
<dbReference type="RefSeq" id="WP_090669738.1">
    <property type="nucleotide sequence ID" value="NZ_FOUF01000018.1"/>
</dbReference>
<gene>
    <name evidence="2" type="ORF">SAMN05421880_11848</name>
</gene>
<dbReference type="InterPro" id="IPR002145">
    <property type="entry name" value="CopG"/>
</dbReference>
<dbReference type="Proteomes" id="UP000199561">
    <property type="component" value="Unassembled WGS sequence"/>
</dbReference>
<feature type="domain" description="Ribbon-helix-helix protein CopG" evidence="1">
    <location>
        <begin position="4"/>
        <end position="40"/>
    </location>
</feature>
<dbReference type="InterPro" id="IPR010985">
    <property type="entry name" value="Ribbon_hlx_hlx"/>
</dbReference>
<dbReference type="SUPFAM" id="SSF47598">
    <property type="entry name" value="Ribbon-helix-helix"/>
    <property type="match status" value="1"/>
</dbReference>
<sequence length="105" mass="12728">MAILNIRLTDQLERQLSEEAQRENKTRSEIVRDALTWYLTEIEKKRFMDQLLEEARQAYADENIRQEAKEIAEEFLPFENEVLDSIEDQISDNLRHKETSEKWWK</sequence>
<keyword evidence="3" id="KW-1185">Reference proteome</keyword>
<dbReference type="Gene3D" id="1.10.1220.10">
    <property type="entry name" value="Met repressor-like"/>
    <property type="match status" value="1"/>
</dbReference>
<dbReference type="STRING" id="52442.SAMN05421880_11848"/>
<protein>
    <submittedName>
        <fullName evidence="2">Ribbon-helix-helix protein, copG family</fullName>
    </submittedName>
</protein>
<dbReference type="AlphaFoldDB" id="A0A1I4RCB0"/>
<reference evidence="2 3" key="1">
    <citation type="submission" date="2016-10" db="EMBL/GenBank/DDBJ databases">
        <authorList>
            <person name="de Groot N.N."/>
        </authorList>
    </citation>
    <scope>NUCLEOTIDE SEQUENCE [LARGE SCALE GENOMIC DNA]</scope>
    <source>
        <strain evidence="2 3">Nm146</strain>
    </source>
</reference>
<evidence type="ECO:0000313" key="3">
    <source>
        <dbReference type="Proteomes" id="UP000199561"/>
    </source>
</evidence>
<evidence type="ECO:0000313" key="2">
    <source>
        <dbReference type="EMBL" id="SFM49600.1"/>
    </source>
</evidence>